<feature type="non-terminal residue" evidence="6">
    <location>
        <position position="1"/>
    </location>
</feature>
<dbReference type="EMBL" id="NCKU01008157">
    <property type="protein sequence ID" value="RWS02105.1"/>
    <property type="molecule type" value="Genomic_DNA"/>
</dbReference>
<gene>
    <name evidence="6" type="ORF">B4U79_09948</name>
</gene>
<dbReference type="GO" id="GO:0051764">
    <property type="term" value="P:actin crosslink formation"/>
    <property type="evidence" value="ECO:0007669"/>
    <property type="project" value="TreeGrafter"/>
</dbReference>
<feature type="region of interest" description="Disordered" evidence="4">
    <location>
        <begin position="1"/>
        <end position="20"/>
    </location>
</feature>
<dbReference type="PROSITE" id="PS51460">
    <property type="entry name" value="GAR"/>
    <property type="match status" value="1"/>
</dbReference>
<protein>
    <submittedName>
        <fullName evidence="6">Growth arrest-specific protein 2-like protein</fullName>
    </submittedName>
</protein>
<proteinExistence type="predicted"/>
<evidence type="ECO:0000256" key="2">
    <source>
        <dbReference type="ARBA" id="ARBA00022490"/>
    </source>
</evidence>
<keyword evidence="7" id="KW-1185">Reference proteome</keyword>
<evidence type="ECO:0000256" key="3">
    <source>
        <dbReference type="ARBA" id="ARBA00023212"/>
    </source>
</evidence>
<evidence type="ECO:0000313" key="6">
    <source>
        <dbReference type="EMBL" id="RWS02105.1"/>
    </source>
</evidence>
<dbReference type="Gene3D" id="1.10.418.10">
    <property type="entry name" value="Calponin-like domain"/>
    <property type="match status" value="1"/>
</dbReference>
<dbReference type="SMART" id="SM00243">
    <property type="entry name" value="GAS2"/>
    <property type="match status" value="1"/>
</dbReference>
<keyword evidence="2" id="KW-0963">Cytoplasm</keyword>
<dbReference type="GO" id="GO:0008017">
    <property type="term" value="F:microtubule binding"/>
    <property type="evidence" value="ECO:0007669"/>
    <property type="project" value="InterPro"/>
</dbReference>
<evidence type="ECO:0000313" key="7">
    <source>
        <dbReference type="Proteomes" id="UP000285301"/>
    </source>
</evidence>
<dbReference type="Proteomes" id="UP000285301">
    <property type="component" value="Unassembled WGS sequence"/>
</dbReference>
<dbReference type="InterPro" id="IPR003108">
    <property type="entry name" value="GAR_dom"/>
</dbReference>
<organism evidence="6 7">
    <name type="scientific">Dinothrombium tinctorium</name>
    <dbReference type="NCBI Taxonomy" id="1965070"/>
    <lineage>
        <taxon>Eukaryota</taxon>
        <taxon>Metazoa</taxon>
        <taxon>Ecdysozoa</taxon>
        <taxon>Arthropoda</taxon>
        <taxon>Chelicerata</taxon>
        <taxon>Arachnida</taxon>
        <taxon>Acari</taxon>
        <taxon>Acariformes</taxon>
        <taxon>Trombidiformes</taxon>
        <taxon>Prostigmata</taxon>
        <taxon>Anystina</taxon>
        <taxon>Parasitengona</taxon>
        <taxon>Trombidioidea</taxon>
        <taxon>Trombidiidae</taxon>
        <taxon>Dinothrombium</taxon>
    </lineage>
</organism>
<feature type="compositionally biased region" description="Low complexity" evidence="4">
    <location>
        <begin position="329"/>
        <end position="360"/>
    </location>
</feature>
<dbReference type="SUPFAM" id="SSF47576">
    <property type="entry name" value="Calponin-homology domain, CH-domain"/>
    <property type="match status" value="1"/>
</dbReference>
<dbReference type="InterPro" id="IPR036872">
    <property type="entry name" value="CH_dom_sf"/>
</dbReference>
<dbReference type="PANTHER" id="PTHR46756:SF13">
    <property type="entry name" value="GROWTH ARREST-SPECIFIC PROTEIN 2"/>
    <property type="match status" value="1"/>
</dbReference>
<dbReference type="GO" id="GO:0008093">
    <property type="term" value="F:cytoskeletal anchor activity"/>
    <property type="evidence" value="ECO:0007669"/>
    <property type="project" value="TreeGrafter"/>
</dbReference>
<feature type="compositionally biased region" description="Low complexity" evidence="4">
    <location>
        <begin position="1"/>
        <end position="15"/>
    </location>
</feature>
<comment type="caution">
    <text evidence="6">The sequence shown here is derived from an EMBL/GenBank/DDBJ whole genome shotgun (WGS) entry which is preliminary data.</text>
</comment>
<dbReference type="AlphaFoldDB" id="A0A3S3P6I9"/>
<dbReference type="GO" id="GO:0005884">
    <property type="term" value="C:actin filament"/>
    <property type="evidence" value="ECO:0007669"/>
    <property type="project" value="TreeGrafter"/>
</dbReference>
<accession>A0A3S3P6I9</accession>
<dbReference type="PANTHER" id="PTHR46756">
    <property type="entry name" value="TRANSGELIN"/>
    <property type="match status" value="1"/>
</dbReference>
<dbReference type="Gene3D" id="3.30.920.20">
    <property type="entry name" value="Gas2-like domain"/>
    <property type="match status" value="1"/>
</dbReference>
<dbReference type="Pfam" id="PF02187">
    <property type="entry name" value="GAS2"/>
    <property type="match status" value="1"/>
</dbReference>
<reference evidence="6 7" key="1">
    <citation type="journal article" date="2018" name="Gigascience">
        <title>Genomes of trombidid mites reveal novel predicted allergens and laterally-transferred genes associated with secondary metabolism.</title>
        <authorList>
            <person name="Dong X."/>
            <person name="Chaisiri K."/>
            <person name="Xia D."/>
            <person name="Armstrong S.D."/>
            <person name="Fang Y."/>
            <person name="Donnelly M.J."/>
            <person name="Kadowaki T."/>
            <person name="McGarry J.W."/>
            <person name="Darby A.C."/>
            <person name="Makepeace B.L."/>
        </authorList>
    </citation>
    <scope>NUCLEOTIDE SEQUENCE [LARGE SCALE GENOMIC DNA]</scope>
    <source>
        <strain evidence="6">UoL-WK</strain>
    </source>
</reference>
<evidence type="ECO:0000256" key="1">
    <source>
        <dbReference type="ARBA" id="ARBA00004245"/>
    </source>
</evidence>
<evidence type="ECO:0000259" key="5">
    <source>
        <dbReference type="PROSITE" id="PS51460"/>
    </source>
</evidence>
<evidence type="ECO:0000256" key="4">
    <source>
        <dbReference type="SAM" id="MobiDB-lite"/>
    </source>
</evidence>
<feature type="domain" description="GAR" evidence="5">
    <location>
        <begin position="210"/>
        <end position="285"/>
    </location>
</feature>
<dbReference type="InterPro" id="IPR036534">
    <property type="entry name" value="GAR_dom_sf"/>
</dbReference>
<dbReference type="OrthoDB" id="206130at2759"/>
<comment type="subcellular location">
    <subcellularLocation>
        <location evidence="1">Cytoplasm</location>
        <location evidence="1">Cytoskeleton</location>
    </subcellularLocation>
</comment>
<dbReference type="GO" id="GO:0051015">
    <property type="term" value="F:actin filament binding"/>
    <property type="evidence" value="ECO:0007669"/>
    <property type="project" value="TreeGrafter"/>
</dbReference>
<dbReference type="STRING" id="1965070.A0A3S3P6I9"/>
<keyword evidence="3" id="KW-0206">Cytoskeleton</keyword>
<name>A0A3S3P6I9_9ACAR</name>
<dbReference type="SUPFAM" id="SSF143575">
    <property type="entry name" value="GAS2 domain-like"/>
    <property type="match status" value="1"/>
</dbReference>
<sequence length="475" mass="52334">EKFSTTTNKATTTATTERKQSANLHYEARNALNANNTPVISARTMKCWENAKSESFYARDNVTNFINWTRALGVRDAVSFETEDLVLHNNPRNVVLCLLEVARIACNKYNFSPSPGLVQFEKEIDEELEREAANGKCGENSHVNTKENKDEFIYLRNRENDSSIVTSGEEELDGWSSVSRDNFGRTPSVTSVSSTSVGSSTETPVAIYGNESAKVSQLDHKVMLIAKSYYGRKAKHGVQRLAEGKYRIAGKIVFVRLLKDKHVMVRVGGGWDTLQHFLERHGGDAPPQEISPSDLLPMDTRPAESTSRRRSSQSSLQSIPTTPVLRRCTSSTPVSRSNVSSPEPWMSGSSGYSSASGSGAKVPGRPLSRRGSICAPSLEKSQLPLEQHRRRSFALNGNSHRNLGNRASINLPLDKHTEALVATAPPSPTRPASAAGRISRYPNYLQSSQHITSKNSRNVTTTRNAVVRRTSLKAF</sequence>
<feature type="region of interest" description="Disordered" evidence="4">
    <location>
        <begin position="279"/>
        <end position="373"/>
    </location>
</feature>